<keyword evidence="5" id="KW-1185">Reference proteome</keyword>
<evidence type="ECO:0000313" key="5">
    <source>
        <dbReference type="Proteomes" id="UP001214628"/>
    </source>
</evidence>
<dbReference type="EMBL" id="CP118377">
    <property type="protein sequence ID" value="WFD43821.1"/>
    <property type="molecule type" value="Genomic_DNA"/>
</dbReference>
<organism evidence="4 5">
    <name type="scientific">Malassezia psittaci</name>
    <dbReference type="NCBI Taxonomy" id="1821823"/>
    <lineage>
        <taxon>Eukaryota</taxon>
        <taxon>Fungi</taxon>
        <taxon>Dikarya</taxon>
        <taxon>Basidiomycota</taxon>
        <taxon>Ustilaginomycotina</taxon>
        <taxon>Malasseziomycetes</taxon>
        <taxon>Malasseziales</taxon>
        <taxon>Malasseziaceae</taxon>
        <taxon>Malassezia</taxon>
    </lineage>
</organism>
<dbReference type="AlphaFoldDB" id="A0AAF0F679"/>
<keyword evidence="2" id="KW-0647">Proteasome</keyword>
<dbReference type="PANTHER" id="PTHR12387:SF0">
    <property type="entry name" value="26S PROTEASOME NON-ATPASE REGULATORY SUBUNIT 8"/>
    <property type="match status" value="1"/>
</dbReference>
<dbReference type="InterPro" id="IPR000717">
    <property type="entry name" value="PCI_dom"/>
</dbReference>
<dbReference type="InterPro" id="IPR006746">
    <property type="entry name" value="26S_Psome_Rpn12"/>
</dbReference>
<dbReference type="InterPro" id="IPR033464">
    <property type="entry name" value="CSN8_PSD8_EIF3K"/>
</dbReference>
<name>A0AAF0F679_9BASI</name>
<proteinExistence type="inferred from homology"/>
<evidence type="ECO:0000259" key="3">
    <source>
        <dbReference type="PROSITE" id="PS50250"/>
    </source>
</evidence>
<gene>
    <name evidence="4" type="primary">RPN12</name>
    <name evidence="4" type="ORF">MPSI1_002486</name>
</gene>
<protein>
    <submittedName>
        <fullName evidence="4">Regulatory particle non-ATPase</fullName>
    </submittedName>
</protein>
<dbReference type="GO" id="GO:0008541">
    <property type="term" value="C:proteasome regulatory particle, lid subcomplex"/>
    <property type="evidence" value="ECO:0007669"/>
    <property type="project" value="TreeGrafter"/>
</dbReference>
<accession>A0AAF0F679</accession>
<reference evidence="4" key="1">
    <citation type="submission" date="2023-02" db="EMBL/GenBank/DDBJ databases">
        <title>Mating type loci evolution in Malassezia.</title>
        <authorList>
            <person name="Coelho M.A."/>
        </authorList>
    </citation>
    <scope>NUCLEOTIDE SEQUENCE</scope>
    <source>
        <strain evidence="4">CBS 14136</strain>
    </source>
</reference>
<dbReference type="GO" id="GO:0005634">
    <property type="term" value="C:nucleus"/>
    <property type="evidence" value="ECO:0007669"/>
    <property type="project" value="TreeGrafter"/>
</dbReference>
<dbReference type="PROSITE" id="PS50250">
    <property type="entry name" value="PCI"/>
    <property type="match status" value="1"/>
</dbReference>
<evidence type="ECO:0000313" key="4">
    <source>
        <dbReference type="EMBL" id="WFD43821.1"/>
    </source>
</evidence>
<evidence type="ECO:0000256" key="2">
    <source>
        <dbReference type="ARBA" id="ARBA00022942"/>
    </source>
</evidence>
<dbReference type="Proteomes" id="UP001214628">
    <property type="component" value="Chromosome 3"/>
</dbReference>
<evidence type="ECO:0000256" key="1">
    <source>
        <dbReference type="ARBA" id="ARBA00009627"/>
    </source>
</evidence>
<dbReference type="Gene3D" id="1.25.40.990">
    <property type="match status" value="1"/>
</dbReference>
<sequence length="279" mass="31938">MTVDTELREAHQKLAQSYQVLQNKKNDTNVQSLSSQLAIMKIMLAERELFHPDPSLLAEKDVDALVIARDVFEIGTLSSLHAKDLESFDRYWSQLKPFYLDLAGSLPASSNYEPIIGLSLLRSLSSNRISEFHMALEMLPATLVRDSPCIQHPVLLERWLMEGSFSNVWRERANVPREEFLFFVDILMDTIRHEIASCEEKAYDALPLNDVATLLFFTNQSEILDFAKERGWHINPTTQTVEFAGIRSEQRGAKAEDRIPRRTTIASNMHFARELESIV</sequence>
<dbReference type="GO" id="GO:0005829">
    <property type="term" value="C:cytosol"/>
    <property type="evidence" value="ECO:0007669"/>
    <property type="project" value="TreeGrafter"/>
</dbReference>
<dbReference type="Pfam" id="PF10075">
    <property type="entry name" value="CSN8_PSD8_EIF3K"/>
    <property type="match status" value="1"/>
</dbReference>
<dbReference type="PANTHER" id="PTHR12387">
    <property type="entry name" value="26S PROTEASOME NON-ATPASE REGULATORY SUBUNIT 8"/>
    <property type="match status" value="1"/>
</dbReference>
<feature type="domain" description="PCI" evidence="3">
    <location>
        <begin position="86"/>
        <end position="260"/>
    </location>
</feature>
<comment type="similarity">
    <text evidence="1">Belongs to the proteasome subunit S14 family.</text>
</comment>
<dbReference type="GO" id="GO:0043161">
    <property type="term" value="P:proteasome-mediated ubiquitin-dependent protein catabolic process"/>
    <property type="evidence" value="ECO:0007669"/>
    <property type="project" value="TreeGrafter"/>
</dbReference>
<dbReference type="FunFam" id="1.25.40.990:FF:000001">
    <property type="entry name" value="26S proteasome non-ATPase regulatory subunit"/>
    <property type="match status" value="1"/>
</dbReference>